<proteinExistence type="predicted"/>
<accession>A0A9D1T3V4</accession>
<keyword evidence="1" id="KW-0378">Hydrolase</keyword>
<organism evidence="1 2">
    <name type="scientific">Candidatus Faeciplasma avium</name>
    <dbReference type="NCBI Taxonomy" id="2840798"/>
    <lineage>
        <taxon>Bacteria</taxon>
        <taxon>Bacillati</taxon>
        <taxon>Bacillota</taxon>
        <taxon>Clostridia</taxon>
        <taxon>Eubacteriales</taxon>
        <taxon>Oscillospiraceae</taxon>
        <taxon>Oscillospiraceae incertae sedis</taxon>
        <taxon>Candidatus Faeciplasma</taxon>
    </lineage>
</organism>
<dbReference type="EMBL" id="DVOL01000038">
    <property type="protein sequence ID" value="HIV10617.1"/>
    <property type="molecule type" value="Genomic_DNA"/>
</dbReference>
<dbReference type="Proteomes" id="UP000823960">
    <property type="component" value="Unassembled WGS sequence"/>
</dbReference>
<dbReference type="Gene3D" id="1.10.3210.10">
    <property type="entry name" value="Hypothetical protein af1432"/>
    <property type="match status" value="1"/>
</dbReference>
<gene>
    <name evidence="1" type="ORF">IAD28_02840</name>
</gene>
<dbReference type="GO" id="GO:0016787">
    <property type="term" value="F:hydrolase activity"/>
    <property type="evidence" value="ECO:0007669"/>
    <property type="project" value="UniProtKB-KW"/>
</dbReference>
<reference evidence="1" key="2">
    <citation type="journal article" date="2021" name="PeerJ">
        <title>Extensive microbial diversity within the chicken gut microbiome revealed by metagenomics and culture.</title>
        <authorList>
            <person name="Gilroy R."/>
            <person name="Ravi A."/>
            <person name="Getino M."/>
            <person name="Pursley I."/>
            <person name="Horton D.L."/>
            <person name="Alikhan N.F."/>
            <person name="Baker D."/>
            <person name="Gharbi K."/>
            <person name="Hall N."/>
            <person name="Watson M."/>
            <person name="Adriaenssens E.M."/>
            <person name="Foster-Nyarko E."/>
            <person name="Jarju S."/>
            <person name="Secka A."/>
            <person name="Antonio M."/>
            <person name="Oren A."/>
            <person name="Chaudhuri R.R."/>
            <person name="La Ragione R."/>
            <person name="Hildebrand F."/>
            <person name="Pallen M.J."/>
        </authorList>
    </citation>
    <scope>NUCLEOTIDE SEQUENCE</scope>
    <source>
        <strain evidence="1">1370</strain>
    </source>
</reference>
<dbReference type="AlphaFoldDB" id="A0A9D1T3V4"/>
<comment type="caution">
    <text evidence="1">The sequence shown here is derived from an EMBL/GenBank/DDBJ whole genome shotgun (WGS) entry which is preliminary data.</text>
</comment>
<evidence type="ECO:0000313" key="1">
    <source>
        <dbReference type="EMBL" id="HIV10617.1"/>
    </source>
</evidence>
<reference evidence="1" key="1">
    <citation type="submission" date="2020-10" db="EMBL/GenBank/DDBJ databases">
        <authorList>
            <person name="Gilroy R."/>
        </authorList>
    </citation>
    <scope>NUCLEOTIDE SEQUENCE</scope>
    <source>
        <strain evidence="1">1370</strain>
    </source>
</reference>
<name>A0A9D1T3V4_9FIRM</name>
<dbReference type="SUPFAM" id="SSF109604">
    <property type="entry name" value="HD-domain/PDEase-like"/>
    <property type="match status" value="1"/>
</dbReference>
<dbReference type="CDD" id="cd00077">
    <property type="entry name" value="HDc"/>
    <property type="match status" value="1"/>
</dbReference>
<dbReference type="InterPro" id="IPR003607">
    <property type="entry name" value="HD/PDEase_dom"/>
</dbReference>
<evidence type="ECO:0000313" key="2">
    <source>
        <dbReference type="Proteomes" id="UP000823960"/>
    </source>
</evidence>
<sequence>MTEKALLFKEKFIKIYKENITRDGQDRLLEYLCSKGCDFFTAPASTRFHCAYEGGLCEHSINVYNCLLSYLESDRVAKGFGLSYSKESIAITALLHDVCKINTYSPSFRNAKNEKTGQWEKVPYYEYNDTLPYGHGEKSVYIISGFMRLSREEAMAIRWHMGFSGEENVKLVGTALEMYPLALALSIADSEASKLVEKNS</sequence>
<protein>
    <submittedName>
        <fullName evidence="1">Hydrolase</fullName>
    </submittedName>
</protein>